<name>L8WS01_THACA</name>
<gene>
    <name evidence="1" type="ORF">AG1IA_06808</name>
</gene>
<accession>L8WS01</accession>
<dbReference type="Proteomes" id="UP000011668">
    <property type="component" value="Unassembled WGS sequence"/>
</dbReference>
<protein>
    <submittedName>
        <fullName evidence="1">Uncharacterized protein</fullName>
    </submittedName>
</protein>
<organism evidence="1 2">
    <name type="scientific">Thanatephorus cucumeris (strain AG1-IA)</name>
    <name type="common">Rice sheath blight fungus</name>
    <name type="synonym">Rhizoctonia solani</name>
    <dbReference type="NCBI Taxonomy" id="983506"/>
    <lineage>
        <taxon>Eukaryota</taxon>
        <taxon>Fungi</taxon>
        <taxon>Dikarya</taxon>
        <taxon>Basidiomycota</taxon>
        <taxon>Agaricomycotina</taxon>
        <taxon>Agaricomycetes</taxon>
        <taxon>Cantharellales</taxon>
        <taxon>Ceratobasidiaceae</taxon>
        <taxon>Rhizoctonia</taxon>
        <taxon>Rhizoctonia solani AG-1</taxon>
    </lineage>
</organism>
<comment type="caution">
    <text evidence="1">The sequence shown here is derived from an EMBL/GenBank/DDBJ whole genome shotgun (WGS) entry which is preliminary data.</text>
</comment>
<dbReference type="AlphaFoldDB" id="L8WS01"/>
<sequence>MGQWSHVLMGGASLSPFRLRFINKGKIDIGSSHVTWHKIWATAAFENRIFCEASDGTFALADSPPLLHWA</sequence>
<proteinExistence type="predicted"/>
<evidence type="ECO:0000313" key="1">
    <source>
        <dbReference type="EMBL" id="ELU39164.1"/>
    </source>
</evidence>
<dbReference type="HOGENOM" id="CLU_2759555_0_0_1"/>
<reference evidence="1 2" key="1">
    <citation type="journal article" date="2013" name="Nat. Commun.">
        <title>The evolution and pathogenic mechanisms of the rice sheath blight pathogen.</title>
        <authorList>
            <person name="Zheng A."/>
            <person name="Lin R."/>
            <person name="Xu L."/>
            <person name="Qin P."/>
            <person name="Tang C."/>
            <person name="Ai P."/>
            <person name="Zhang D."/>
            <person name="Liu Y."/>
            <person name="Sun Z."/>
            <person name="Feng H."/>
            <person name="Wang Y."/>
            <person name="Chen Y."/>
            <person name="Liang X."/>
            <person name="Fu R."/>
            <person name="Li Q."/>
            <person name="Zhang J."/>
            <person name="Yu X."/>
            <person name="Xie Z."/>
            <person name="Ding L."/>
            <person name="Guan P."/>
            <person name="Tang J."/>
            <person name="Liang Y."/>
            <person name="Wang S."/>
            <person name="Deng Q."/>
            <person name="Li S."/>
            <person name="Zhu J."/>
            <person name="Wang L."/>
            <person name="Liu H."/>
            <person name="Li P."/>
        </authorList>
    </citation>
    <scope>NUCLEOTIDE SEQUENCE [LARGE SCALE GENOMIC DNA]</scope>
    <source>
        <strain evidence="2">AG-1 IA</strain>
    </source>
</reference>
<evidence type="ECO:0000313" key="2">
    <source>
        <dbReference type="Proteomes" id="UP000011668"/>
    </source>
</evidence>
<keyword evidence="2" id="KW-1185">Reference proteome</keyword>
<dbReference type="EMBL" id="AFRT01001896">
    <property type="protein sequence ID" value="ELU39164.1"/>
    <property type="molecule type" value="Genomic_DNA"/>
</dbReference>